<gene>
    <name evidence="7" type="ordered locus">Fbal_0306</name>
</gene>
<comment type="subcellular location">
    <subcellularLocation>
        <location evidence="1">Cell envelope</location>
    </subcellularLocation>
</comment>
<feature type="signal peptide" evidence="5">
    <location>
        <begin position="1"/>
        <end position="18"/>
    </location>
</feature>
<dbReference type="PANTHER" id="PTHR42852">
    <property type="entry name" value="THIOL:DISULFIDE INTERCHANGE PROTEIN DSBE"/>
    <property type="match status" value="1"/>
</dbReference>
<keyword evidence="2" id="KW-0201">Cytochrome c-type biogenesis</keyword>
<dbReference type="HOGENOM" id="CLU_042529_11_0_6"/>
<sequence length="183" mass="20417">MKVVVYLVLALLSSSAFAYPGATKVAEDPALSRFIHLSKPQDLDSVQLVAPDGQPIQLSDLKGQPVMINLWATWCPPCVRELPSLARFRADFEARGLKVVPIAIDYDPAVVQPFLNQLELPEFRTWYDSVNAMGQIVPTDLVPATYILDEQGRLVAFVRSFVDWDNAAVREVMERYLPAAKSQ</sequence>
<dbReference type="InterPro" id="IPR050553">
    <property type="entry name" value="Thioredoxin_ResA/DsbE_sf"/>
</dbReference>
<dbReference type="AlphaFoldDB" id="E1SMG5"/>
<dbReference type="InterPro" id="IPR017937">
    <property type="entry name" value="Thioredoxin_CS"/>
</dbReference>
<dbReference type="InterPro" id="IPR013740">
    <property type="entry name" value="Redoxin"/>
</dbReference>
<proteinExistence type="predicted"/>
<dbReference type="GO" id="GO:0015036">
    <property type="term" value="F:disulfide oxidoreductase activity"/>
    <property type="evidence" value="ECO:0007669"/>
    <property type="project" value="UniProtKB-ARBA"/>
</dbReference>
<evidence type="ECO:0000256" key="2">
    <source>
        <dbReference type="ARBA" id="ARBA00022748"/>
    </source>
</evidence>
<feature type="chain" id="PRO_5003151602" evidence="5">
    <location>
        <begin position="19"/>
        <end position="183"/>
    </location>
</feature>
<organism evidence="7 8">
    <name type="scientific">Ferrimonas balearica (strain DSM 9799 / CCM 4581 / KCTC 23876 / PAT)</name>
    <dbReference type="NCBI Taxonomy" id="550540"/>
    <lineage>
        <taxon>Bacteria</taxon>
        <taxon>Pseudomonadati</taxon>
        <taxon>Pseudomonadota</taxon>
        <taxon>Gammaproteobacteria</taxon>
        <taxon>Alteromonadales</taxon>
        <taxon>Ferrimonadaceae</taxon>
        <taxon>Ferrimonas</taxon>
    </lineage>
</organism>
<dbReference type="OrthoDB" id="9799347at2"/>
<evidence type="ECO:0000256" key="3">
    <source>
        <dbReference type="ARBA" id="ARBA00023157"/>
    </source>
</evidence>
<dbReference type="InterPro" id="IPR013766">
    <property type="entry name" value="Thioredoxin_domain"/>
</dbReference>
<keyword evidence="5" id="KW-0732">Signal</keyword>
<evidence type="ECO:0000259" key="6">
    <source>
        <dbReference type="PROSITE" id="PS51352"/>
    </source>
</evidence>
<keyword evidence="8" id="KW-1185">Reference proteome</keyword>
<reference evidence="7 8" key="1">
    <citation type="journal article" date="2010" name="Stand. Genomic Sci.">
        <title>Complete genome sequence of Ferrimonas balearica type strain (PAT).</title>
        <authorList>
            <person name="Nolan M."/>
            <person name="Sikorski J."/>
            <person name="Davenport K."/>
            <person name="Lucas S."/>
            <person name="Glavina Del Rio T."/>
            <person name="Tice H."/>
            <person name="Cheng J."/>
            <person name="Goodwin L."/>
            <person name="Pitluck S."/>
            <person name="Liolios K."/>
            <person name="Ivanova N."/>
            <person name="Mavromatis K."/>
            <person name="Ovchinnikova G."/>
            <person name="Pati A."/>
            <person name="Chen A."/>
            <person name="Palaniappan K."/>
            <person name="Land M."/>
            <person name="Hauser L."/>
            <person name="Chang Y."/>
            <person name="Jeffries C."/>
            <person name="Tapia R."/>
            <person name="Brettin T."/>
            <person name="Detter J."/>
            <person name="Han C."/>
            <person name="Yasawong M."/>
            <person name="Rohde M."/>
            <person name="Tindall B."/>
            <person name="Goker M."/>
            <person name="Woyke T."/>
            <person name="Bristow J."/>
            <person name="Eisen J."/>
            <person name="Markowitz V."/>
            <person name="Hugenholtz P."/>
            <person name="Kyrpides N."/>
            <person name="Klenk H."/>
            <person name="Lapidus A."/>
        </authorList>
    </citation>
    <scope>NUCLEOTIDE SEQUENCE [LARGE SCALE GENOMIC DNA]</scope>
    <source>
        <strain evidence="8">DSM 9799 / CCM 4581 / KCTC 23876 / PAT</strain>
    </source>
</reference>
<dbReference type="PROSITE" id="PS00194">
    <property type="entry name" value="THIOREDOXIN_1"/>
    <property type="match status" value="1"/>
</dbReference>
<dbReference type="PANTHER" id="PTHR42852:SF6">
    <property type="entry name" value="THIOL:DISULFIDE INTERCHANGE PROTEIN DSBE"/>
    <property type="match status" value="1"/>
</dbReference>
<dbReference type="CDD" id="cd02966">
    <property type="entry name" value="TlpA_like_family"/>
    <property type="match status" value="1"/>
</dbReference>
<accession>E1SMG5</accession>
<dbReference type="RefSeq" id="WP_013343826.1">
    <property type="nucleotide sequence ID" value="NC_014541.1"/>
</dbReference>
<feature type="domain" description="Thioredoxin" evidence="6">
    <location>
        <begin position="37"/>
        <end position="182"/>
    </location>
</feature>
<dbReference type="KEGG" id="fbl:Fbal_0306"/>
<evidence type="ECO:0000313" key="8">
    <source>
        <dbReference type="Proteomes" id="UP000006683"/>
    </source>
</evidence>
<evidence type="ECO:0000256" key="5">
    <source>
        <dbReference type="SAM" id="SignalP"/>
    </source>
</evidence>
<protein>
    <submittedName>
        <fullName evidence="7">Redoxin domain protein</fullName>
    </submittedName>
</protein>
<dbReference type="STRING" id="550540.Fbal_0306"/>
<dbReference type="EMBL" id="CP002209">
    <property type="protein sequence ID" value="ADN74520.1"/>
    <property type="molecule type" value="Genomic_DNA"/>
</dbReference>
<evidence type="ECO:0000313" key="7">
    <source>
        <dbReference type="EMBL" id="ADN74520.1"/>
    </source>
</evidence>
<dbReference type="GO" id="GO:0017004">
    <property type="term" value="P:cytochrome complex assembly"/>
    <property type="evidence" value="ECO:0007669"/>
    <property type="project" value="UniProtKB-KW"/>
</dbReference>
<evidence type="ECO:0000256" key="1">
    <source>
        <dbReference type="ARBA" id="ARBA00004196"/>
    </source>
</evidence>
<evidence type="ECO:0000256" key="4">
    <source>
        <dbReference type="ARBA" id="ARBA00023284"/>
    </source>
</evidence>
<dbReference type="Pfam" id="PF08534">
    <property type="entry name" value="Redoxin"/>
    <property type="match status" value="1"/>
</dbReference>
<dbReference type="GeneID" id="67180552"/>
<keyword evidence="3" id="KW-1015">Disulfide bond</keyword>
<dbReference type="GO" id="GO:0030313">
    <property type="term" value="C:cell envelope"/>
    <property type="evidence" value="ECO:0007669"/>
    <property type="project" value="UniProtKB-SubCell"/>
</dbReference>
<dbReference type="InterPro" id="IPR036249">
    <property type="entry name" value="Thioredoxin-like_sf"/>
</dbReference>
<dbReference type="SUPFAM" id="SSF52833">
    <property type="entry name" value="Thioredoxin-like"/>
    <property type="match status" value="1"/>
</dbReference>
<dbReference type="Gene3D" id="3.40.30.10">
    <property type="entry name" value="Glutaredoxin"/>
    <property type="match status" value="1"/>
</dbReference>
<dbReference type="Proteomes" id="UP000006683">
    <property type="component" value="Chromosome"/>
</dbReference>
<name>E1SMG5_FERBD</name>
<dbReference type="PROSITE" id="PS51352">
    <property type="entry name" value="THIOREDOXIN_2"/>
    <property type="match status" value="1"/>
</dbReference>
<dbReference type="eggNOG" id="COG0526">
    <property type="taxonomic scope" value="Bacteria"/>
</dbReference>
<keyword evidence="4" id="KW-0676">Redox-active center</keyword>